<accession>A0A0P0GNA3</accession>
<evidence type="ECO:0000259" key="2">
    <source>
        <dbReference type="Pfam" id="PF19755"/>
    </source>
</evidence>
<organism evidence="4 6">
    <name type="scientific">Bacteroides cellulosilyticus</name>
    <dbReference type="NCBI Taxonomy" id="246787"/>
    <lineage>
        <taxon>Bacteria</taxon>
        <taxon>Pseudomonadati</taxon>
        <taxon>Bacteroidota</taxon>
        <taxon>Bacteroidia</taxon>
        <taxon>Bacteroidales</taxon>
        <taxon>Bacteroidaceae</taxon>
        <taxon>Bacteroides</taxon>
    </lineage>
</organism>
<feature type="domain" description="DUF6242" evidence="2">
    <location>
        <begin position="46"/>
        <end position="133"/>
    </location>
</feature>
<feature type="domain" description="DUF6242" evidence="3">
    <location>
        <begin position="139"/>
        <end position="455"/>
    </location>
</feature>
<dbReference type="PATRIC" id="fig|246787.4.peg.2207"/>
<dbReference type="RefSeq" id="WP_029425972.1">
    <property type="nucleotide sequence ID" value="NZ_CP012801.1"/>
</dbReference>
<feature type="chain" id="PRO_5033722713" description="Cadherin-like beta sandwich domain-containing protein" evidence="1">
    <location>
        <begin position="21"/>
        <end position="455"/>
    </location>
</feature>
<proteinExistence type="predicted"/>
<name>A0A0P0GNA3_9BACE</name>
<reference evidence="5 7" key="2">
    <citation type="submission" date="2018-08" db="EMBL/GenBank/DDBJ databases">
        <title>A genome reference for cultivated species of the human gut microbiota.</title>
        <authorList>
            <person name="Zou Y."/>
            <person name="Xue W."/>
            <person name="Luo G."/>
        </authorList>
    </citation>
    <scope>NUCLEOTIDE SEQUENCE [LARGE SCALE GENOMIC DNA]</scope>
    <source>
        <strain evidence="5 7">AF22-3AC</strain>
    </source>
</reference>
<sequence length="455" mass="50874">MRIKFLSVILSFLLMSIAISSCLDSDENYEYSSDATIRAFGIDSITKGVYYKFTIDQLKREIYNVDSLPMGADSILKRILIDTLTVTGWVTSGLNDTIFNMNDSVDLSTETGGITLKVHAADGITTREYKIWVNVHTQDPDSLIWREMPSLPASPASGKQRSVVLNEDLLVYTSTTTAYRTSVSNPNFESIQWGNLIISGLPSDTKLTSIINFNNRLYTTAESGKAFYSDNGTNWEEMDMQGMYMVTFLAGIPADEVTGSENMLTGIFAKDGKNFFCAKSAGETTWKEGEEVPSDFPLKEIYSTVFTNASGIKQTVVVGNVEETVEATIPWFSKDGLVWADMSTPTDFSCPAMKNPAIMYYGSQFHMMGGEFKTIYSSLAGIAWNESADKFRYASEKVIIKGDEDEEETIEYESLFEGKGDYSLAIDKNHYIWIVWNQDGSVWRGRLNKLGFKQQ</sequence>
<evidence type="ECO:0000313" key="5">
    <source>
        <dbReference type="EMBL" id="RGS35270.1"/>
    </source>
</evidence>
<dbReference type="EMBL" id="CP012801">
    <property type="protein sequence ID" value="ALJ59389.1"/>
    <property type="molecule type" value="Genomic_DNA"/>
</dbReference>
<gene>
    <name evidence="4" type="ORF">BcellWH2_02148</name>
    <name evidence="5" type="ORF">DWX97_16560</name>
</gene>
<dbReference type="Pfam" id="PF19755">
    <property type="entry name" value="DUF6242"/>
    <property type="match status" value="1"/>
</dbReference>
<dbReference type="AlphaFoldDB" id="A0A0P0GNA3"/>
<dbReference type="Proteomes" id="UP000061809">
    <property type="component" value="Chromosome"/>
</dbReference>
<dbReference type="InterPro" id="IPR058667">
    <property type="entry name" value="DUF6242_C"/>
</dbReference>
<feature type="signal peptide" evidence="1">
    <location>
        <begin position="1"/>
        <end position="20"/>
    </location>
</feature>
<keyword evidence="1" id="KW-0732">Signal</keyword>
<dbReference type="Proteomes" id="UP000283341">
    <property type="component" value="Unassembled WGS sequence"/>
</dbReference>
<dbReference type="PROSITE" id="PS51257">
    <property type="entry name" value="PROKAR_LIPOPROTEIN"/>
    <property type="match status" value="1"/>
</dbReference>
<evidence type="ECO:0000313" key="6">
    <source>
        <dbReference type="Proteomes" id="UP000061809"/>
    </source>
</evidence>
<protein>
    <recommendedName>
        <fullName evidence="8">Cadherin-like beta sandwich domain-containing protein</fullName>
    </recommendedName>
</protein>
<dbReference type="Pfam" id="PF25852">
    <property type="entry name" value="DUF6242_C"/>
    <property type="match status" value="1"/>
</dbReference>
<dbReference type="InterPro" id="IPR046209">
    <property type="entry name" value="DUF6242_N"/>
</dbReference>
<evidence type="ECO:0000313" key="7">
    <source>
        <dbReference type="Proteomes" id="UP000283341"/>
    </source>
</evidence>
<dbReference type="EMBL" id="QRVJ01000015">
    <property type="protein sequence ID" value="RGS35270.1"/>
    <property type="molecule type" value="Genomic_DNA"/>
</dbReference>
<evidence type="ECO:0008006" key="8">
    <source>
        <dbReference type="Google" id="ProtNLM"/>
    </source>
</evidence>
<dbReference type="KEGG" id="bcel:BcellWH2_02148"/>
<evidence type="ECO:0000256" key="1">
    <source>
        <dbReference type="SAM" id="SignalP"/>
    </source>
</evidence>
<evidence type="ECO:0000313" key="4">
    <source>
        <dbReference type="EMBL" id="ALJ59389.1"/>
    </source>
</evidence>
<reference evidence="4 6" key="1">
    <citation type="journal article" date="2015" name="Science">
        <title>Genetic determinants of in vivo fitness and diet responsiveness in multiple human gut Bacteroides.</title>
        <authorList>
            <person name="Wu M."/>
            <person name="McNulty N.P."/>
            <person name="Rodionov D.A."/>
            <person name="Khoroshkin M.S."/>
            <person name="Griffin N.W."/>
            <person name="Cheng J."/>
            <person name="Latreille P."/>
            <person name="Kerstetter R.A."/>
            <person name="Terrapon N."/>
            <person name="Henrissat B."/>
            <person name="Osterman A.L."/>
            <person name="Gordon J.I."/>
        </authorList>
    </citation>
    <scope>NUCLEOTIDE SEQUENCE [LARGE SCALE GENOMIC DNA]</scope>
    <source>
        <strain evidence="4 6">WH2</strain>
    </source>
</reference>
<evidence type="ECO:0000259" key="3">
    <source>
        <dbReference type="Pfam" id="PF25852"/>
    </source>
</evidence>